<dbReference type="EMBL" id="PP511520">
    <property type="protein sequence ID" value="XCD04892.1"/>
    <property type="molecule type" value="Genomic_DNA"/>
</dbReference>
<evidence type="ECO:0000313" key="1">
    <source>
        <dbReference type="EMBL" id="XCD04892.1"/>
    </source>
</evidence>
<sequence>MLLHRKWLQGQKKQNLQLRRYLLTRISNSL</sequence>
<proteinExistence type="predicted"/>
<name>A0AAU8AXZ9_9CAUD</name>
<organism evidence="1">
    <name type="scientific">Dulem virus 41</name>
    <dbReference type="NCBI Taxonomy" id="3145759"/>
    <lineage>
        <taxon>Viruses</taxon>
        <taxon>Duplodnaviria</taxon>
        <taxon>Heunggongvirae</taxon>
        <taxon>Uroviricota</taxon>
        <taxon>Caudoviricetes</taxon>
    </lineage>
</organism>
<accession>A0AAU8AXZ9</accession>
<reference evidence="1" key="1">
    <citation type="submission" date="2024-03" db="EMBL/GenBank/DDBJ databases">
        <title>Diverse circular DNA viruses in blood, oral, and fecal samples of captive lemurs.</title>
        <authorList>
            <person name="Paietta E.N."/>
            <person name="Kraberger S."/>
            <person name="Lund M.C."/>
            <person name="Custer J.M."/>
            <person name="Vargas K.M."/>
            <person name="Ehmke E.E."/>
            <person name="Yoder A.D."/>
            <person name="Varsani A."/>
        </authorList>
    </citation>
    <scope>NUCLEOTIDE SEQUENCE</scope>
    <source>
        <strain evidence="1">Duke_24FS_1</strain>
    </source>
</reference>
<protein>
    <submittedName>
        <fullName evidence="1">Uncharacterized protein</fullName>
    </submittedName>
</protein>